<evidence type="ECO:0008006" key="7">
    <source>
        <dbReference type="Google" id="ProtNLM"/>
    </source>
</evidence>
<gene>
    <name evidence="5" type="ORF">MONBRDRAFT_22377</name>
</gene>
<evidence type="ECO:0000256" key="1">
    <source>
        <dbReference type="ARBA" id="ARBA00004123"/>
    </source>
</evidence>
<dbReference type="RefSeq" id="XP_001742346.1">
    <property type="nucleotide sequence ID" value="XM_001742294.1"/>
</dbReference>
<feature type="compositionally biased region" description="Basic and acidic residues" evidence="4">
    <location>
        <begin position="504"/>
        <end position="516"/>
    </location>
</feature>
<dbReference type="EMBL" id="CH991543">
    <property type="protein sequence ID" value="EDQ92584.1"/>
    <property type="molecule type" value="Genomic_DNA"/>
</dbReference>
<proteinExistence type="inferred from homology"/>
<feature type="compositionally biased region" description="Low complexity" evidence="4">
    <location>
        <begin position="455"/>
        <end position="474"/>
    </location>
</feature>
<feature type="region of interest" description="Disordered" evidence="4">
    <location>
        <begin position="94"/>
        <end position="179"/>
    </location>
</feature>
<sequence length="534" mass="57693">MADSQGGAKGTEAAAAERRLVVRRATGELAVFRAPEGLPRRKPKTVLEEDDYVAALEKIIERDFYPQLPQLRAQEEYLQALEANDFERLRDISRRYGTPGVGSTASSRRTTPSRAGGSFETPLPGARQDAASPWSRAGTPGMRSGSDLHLPGAEGGTDGADSVSAAGSNRKADDKPSADTTLSLDRFLDKYTSEDNDSFDQIIEQTNLRLRAQFESLFGRAEEQAQRLALTDGDKDAYKSYFLDHWRHTPRNQLMWAPSEKTPTAKELIALSKRKQNVIQHANTRFTRAPFPTTGSSNGTKTGTKTGASQHGVVILRDDGNKPSVHARHTPSSSTDGTPAVNGYKFVATPSPVPGQDLDPDLTWGEIDGTPFRLDAGDVPLQSGPAFNIPEPSARDQLGRRLAEDTAAKRRKMQHAAQARTRAGSVEHSSRHTPAARRLASMSPAAQQLARRLGTNRSSSSSLNSALRRATSSAGNRALGTRSTPRVTPRGTPSLRTPQGTPRADAKRQHSKDSGHEAAPASLPTDSTLTDNLL</sequence>
<feature type="compositionally biased region" description="Low complexity" evidence="4">
    <location>
        <begin position="102"/>
        <end position="118"/>
    </location>
</feature>
<dbReference type="eggNOG" id="KOG2627">
    <property type="taxonomic scope" value="Eukaryota"/>
</dbReference>
<dbReference type="InParanoid" id="A9UQE4"/>
<dbReference type="STRING" id="81824.A9UQE4"/>
<dbReference type="GO" id="GO:0071013">
    <property type="term" value="C:catalytic step 2 spliceosome"/>
    <property type="evidence" value="ECO:0000318"/>
    <property type="project" value="GO_Central"/>
</dbReference>
<dbReference type="PANTHER" id="PTHR12940">
    <property type="entry name" value="ES-2 PROTEIN - RELATED"/>
    <property type="match status" value="1"/>
</dbReference>
<dbReference type="PANTHER" id="PTHR12940:SF0">
    <property type="entry name" value="SPLICING FACTOR ESS-2 HOMOLOG"/>
    <property type="match status" value="1"/>
</dbReference>
<feature type="region of interest" description="Disordered" evidence="4">
    <location>
        <begin position="320"/>
        <end position="534"/>
    </location>
</feature>
<organism evidence="5 6">
    <name type="scientific">Monosiga brevicollis</name>
    <name type="common">Choanoflagellate</name>
    <dbReference type="NCBI Taxonomy" id="81824"/>
    <lineage>
        <taxon>Eukaryota</taxon>
        <taxon>Choanoflagellata</taxon>
        <taxon>Craspedida</taxon>
        <taxon>Salpingoecidae</taxon>
        <taxon>Monosiga</taxon>
    </lineage>
</organism>
<feature type="compositionally biased region" description="Low complexity" evidence="4">
    <location>
        <begin position="293"/>
        <end position="307"/>
    </location>
</feature>
<feature type="compositionally biased region" description="Basic and acidic residues" evidence="4">
    <location>
        <begin position="393"/>
        <end position="408"/>
    </location>
</feature>
<name>A9UQE4_MONBE</name>
<feature type="region of interest" description="Disordered" evidence="4">
    <location>
        <begin position="288"/>
        <end position="308"/>
    </location>
</feature>
<keyword evidence="3" id="KW-0539">Nucleus</keyword>
<dbReference type="GeneID" id="5887347"/>
<comment type="similarity">
    <text evidence="2">Belongs to the ESS2 family.</text>
</comment>
<comment type="subcellular location">
    <subcellularLocation>
        <location evidence="1">Nucleus</location>
    </subcellularLocation>
</comment>
<dbReference type="KEGG" id="mbr:MONBRDRAFT_22377"/>
<dbReference type="Proteomes" id="UP000001357">
    <property type="component" value="Unassembled WGS sequence"/>
</dbReference>
<protein>
    <recommendedName>
        <fullName evidence="7">Nuclear protein Es2</fullName>
    </recommendedName>
</protein>
<evidence type="ECO:0000256" key="2">
    <source>
        <dbReference type="ARBA" id="ARBA00009072"/>
    </source>
</evidence>
<accession>A9UQE4</accession>
<evidence type="ECO:0000313" key="5">
    <source>
        <dbReference type="EMBL" id="EDQ92584.1"/>
    </source>
</evidence>
<dbReference type="OMA" id="AQNDYLD"/>
<dbReference type="Pfam" id="PF09751">
    <property type="entry name" value="Es2"/>
    <property type="match status" value="1"/>
</dbReference>
<dbReference type="InterPro" id="IPR019148">
    <property type="entry name" value="Nuclear_protein_DGCR14_ESS-2"/>
</dbReference>
<keyword evidence="6" id="KW-1185">Reference proteome</keyword>
<evidence type="ECO:0000256" key="3">
    <source>
        <dbReference type="ARBA" id="ARBA00023242"/>
    </source>
</evidence>
<dbReference type="FunCoup" id="A9UQE4">
    <property type="interactions" value="863"/>
</dbReference>
<reference evidence="5 6" key="1">
    <citation type="journal article" date="2008" name="Nature">
        <title>The genome of the choanoflagellate Monosiga brevicollis and the origin of metazoans.</title>
        <authorList>
            <consortium name="JGI Sequencing"/>
            <person name="King N."/>
            <person name="Westbrook M.J."/>
            <person name="Young S.L."/>
            <person name="Kuo A."/>
            <person name="Abedin M."/>
            <person name="Chapman J."/>
            <person name="Fairclough S."/>
            <person name="Hellsten U."/>
            <person name="Isogai Y."/>
            <person name="Letunic I."/>
            <person name="Marr M."/>
            <person name="Pincus D."/>
            <person name="Putnam N."/>
            <person name="Rokas A."/>
            <person name="Wright K.J."/>
            <person name="Zuzow R."/>
            <person name="Dirks W."/>
            <person name="Good M."/>
            <person name="Goodstein D."/>
            <person name="Lemons D."/>
            <person name="Li W."/>
            <person name="Lyons J.B."/>
            <person name="Morris A."/>
            <person name="Nichols S."/>
            <person name="Richter D.J."/>
            <person name="Salamov A."/>
            <person name="Bork P."/>
            <person name="Lim W.A."/>
            <person name="Manning G."/>
            <person name="Miller W.T."/>
            <person name="McGinnis W."/>
            <person name="Shapiro H."/>
            <person name="Tjian R."/>
            <person name="Grigoriev I.V."/>
            <person name="Rokhsar D."/>
        </authorList>
    </citation>
    <scope>NUCLEOTIDE SEQUENCE [LARGE SCALE GENOMIC DNA]</scope>
    <source>
        <strain evidence="6">MX1 / ATCC 50154</strain>
    </source>
</reference>
<evidence type="ECO:0000313" key="6">
    <source>
        <dbReference type="Proteomes" id="UP000001357"/>
    </source>
</evidence>
<evidence type="ECO:0000256" key="4">
    <source>
        <dbReference type="SAM" id="MobiDB-lite"/>
    </source>
</evidence>
<feature type="compositionally biased region" description="Polar residues" evidence="4">
    <location>
        <begin position="524"/>
        <end position="534"/>
    </location>
</feature>
<dbReference type="AlphaFoldDB" id="A9UQE4"/>